<evidence type="ECO:0000313" key="2">
    <source>
        <dbReference type="EMBL" id="GAA2713108.1"/>
    </source>
</evidence>
<feature type="region of interest" description="Disordered" evidence="1">
    <location>
        <begin position="1"/>
        <end position="20"/>
    </location>
</feature>
<evidence type="ECO:0000256" key="1">
    <source>
        <dbReference type="SAM" id="MobiDB-lite"/>
    </source>
</evidence>
<feature type="compositionally biased region" description="Basic and acidic residues" evidence="1">
    <location>
        <begin position="1"/>
        <end position="16"/>
    </location>
</feature>
<proteinExistence type="predicted"/>
<reference evidence="2 3" key="1">
    <citation type="journal article" date="2019" name="Int. J. Syst. Evol. Microbiol.">
        <title>The Global Catalogue of Microorganisms (GCM) 10K type strain sequencing project: providing services to taxonomists for standard genome sequencing and annotation.</title>
        <authorList>
            <consortium name="The Broad Institute Genomics Platform"/>
            <consortium name="The Broad Institute Genome Sequencing Center for Infectious Disease"/>
            <person name="Wu L."/>
            <person name="Ma J."/>
        </authorList>
    </citation>
    <scope>NUCLEOTIDE SEQUENCE [LARGE SCALE GENOMIC DNA]</scope>
    <source>
        <strain evidence="2 3">JCM 4542</strain>
    </source>
</reference>
<dbReference type="EMBL" id="BAAASL010000006">
    <property type="protein sequence ID" value="GAA2713108.1"/>
    <property type="molecule type" value="Genomic_DNA"/>
</dbReference>
<dbReference type="Proteomes" id="UP001500886">
    <property type="component" value="Unassembled WGS sequence"/>
</dbReference>
<evidence type="ECO:0000313" key="3">
    <source>
        <dbReference type="Proteomes" id="UP001500886"/>
    </source>
</evidence>
<gene>
    <name evidence="2" type="ORF">GCM10010315_18090</name>
</gene>
<keyword evidence="3" id="KW-1185">Reference proteome</keyword>
<comment type="caution">
    <text evidence="2">The sequence shown here is derived from an EMBL/GenBank/DDBJ whole genome shotgun (WGS) entry which is preliminary data.</text>
</comment>
<name>A0ABN3TNN4_9ACTN</name>
<protein>
    <submittedName>
        <fullName evidence="2">Uncharacterized protein</fullName>
    </submittedName>
</protein>
<accession>A0ABN3TNN4</accession>
<organism evidence="2 3">
    <name type="scientific">Streptomyces luteosporeus</name>
    <dbReference type="NCBI Taxonomy" id="173856"/>
    <lineage>
        <taxon>Bacteria</taxon>
        <taxon>Bacillati</taxon>
        <taxon>Actinomycetota</taxon>
        <taxon>Actinomycetes</taxon>
        <taxon>Kitasatosporales</taxon>
        <taxon>Streptomycetaceae</taxon>
        <taxon>Streptomyces</taxon>
    </lineage>
</organism>
<sequence length="159" mass="17807">MIEECPRGEASERRGPDLAGWAEGAHRNGVEIARMLGVPDGAYADDPLNLLPALQNYVSRLPLQEFEQSDWVTLHSDLTSYLADVLIRRREARWEAVVDSSAPWGFRYVVGATGLDGQRHQVEPYAVVMEEFRNLPIEITRMIANAEVALGVTRLMTDN</sequence>
<dbReference type="RefSeq" id="WP_344434350.1">
    <property type="nucleotide sequence ID" value="NZ_BAAASL010000006.1"/>
</dbReference>